<evidence type="ECO:0000313" key="13">
    <source>
        <dbReference type="Proteomes" id="UP001239782"/>
    </source>
</evidence>
<protein>
    <recommendedName>
        <fullName evidence="14">Acyl-CoA desaturase</fullName>
    </recommendedName>
</protein>
<dbReference type="PRINTS" id="PR00075">
    <property type="entry name" value="FACDDSATRASE"/>
</dbReference>
<feature type="transmembrane region" description="Helical" evidence="11">
    <location>
        <begin position="52"/>
        <end position="74"/>
    </location>
</feature>
<evidence type="ECO:0000256" key="2">
    <source>
        <dbReference type="ARBA" id="ARBA00008749"/>
    </source>
</evidence>
<evidence type="ECO:0000256" key="11">
    <source>
        <dbReference type="SAM" id="Phobius"/>
    </source>
</evidence>
<dbReference type="GO" id="GO:0016020">
    <property type="term" value="C:membrane"/>
    <property type="evidence" value="ECO:0007669"/>
    <property type="project" value="UniProtKB-SubCell"/>
</dbReference>
<keyword evidence="13" id="KW-1185">Reference proteome</keyword>
<evidence type="ECO:0000256" key="10">
    <source>
        <dbReference type="ARBA" id="ARBA00023160"/>
    </source>
</evidence>
<comment type="subcellular location">
    <subcellularLocation>
        <location evidence="1">Membrane</location>
        <topology evidence="1">Multi-pass membrane protein</topology>
    </subcellularLocation>
</comment>
<evidence type="ECO:0000256" key="3">
    <source>
        <dbReference type="ARBA" id="ARBA00022516"/>
    </source>
</evidence>
<evidence type="ECO:0000256" key="1">
    <source>
        <dbReference type="ARBA" id="ARBA00004141"/>
    </source>
</evidence>
<feature type="transmembrane region" description="Helical" evidence="11">
    <location>
        <begin position="109"/>
        <end position="135"/>
    </location>
</feature>
<feature type="transmembrane region" description="Helical" evidence="11">
    <location>
        <begin position="86"/>
        <end position="103"/>
    </location>
</feature>
<comment type="similarity">
    <text evidence="2">Belongs to the fatty acid desaturase type 2 family.</text>
</comment>
<sequence length="136" mass="15426">MNKSKEPLRSVAQTEPTRKPKIIWLNVSVFVLTTTIALIGVPLYGYLVGFDLWHWVFMIIGIGYCGMSITAGYHRLWSHKAYKANAVIRFFYAIGGLLQYKIAHCIGRLITVYTTVMLMTMIRTLILPNAVFGILI</sequence>
<dbReference type="AlphaFoldDB" id="A0AA51X7A6"/>
<dbReference type="KEGG" id="plei:Q9312_04190"/>
<dbReference type="RefSeq" id="WP_309203314.1">
    <property type="nucleotide sequence ID" value="NZ_CP133548.1"/>
</dbReference>
<feature type="transmembrane region" description="Helical" evidence="11">
    <location>
        <begin position="23"/>
        <end position="46"/>
    </location>
</feature>
<evidence type="ECO:0000256" key="9">
    <source>
        <dbReference type="ARBA" id="ARBA00023136"/>
    </source>
</evidence>
<evidence type="ECO:0008006" key="14">
    <source>
        <dbReference type="Google" id="ProtNLM"/>
    </source>
</evidence>
<accession>A0AA51X7A6</accession>
<keyword evidence="9 11" id="KW-0472">Membrane</keyword>
<dbReference type="PANTHER" id="PTHR11351:SF31">
    <property type="entry name" value="DESATURASE 1, ISOFORM A-RELATED"/>
    <property type="match status" value="1"/>
</dbReference>
<keyword evidence="6 11" id="KW-1133">Transmembrane helix</keyword>
<dbReference type="InterPro" id="IPR015876">
    <property type="entry name" value="Acyl-CoA_DS"/>
</dbReference>
<evidence type="ECO:0000256" key="8">
    <source>
        <dbReference type="ARBA" id="ARBA00023098"/>
    </source>
</evidence>
<organism evidence="12 13">
    <name type="scientific">Pleionea litopenaei</name>
    <dbReference type="NCBI Taxonomy" id="3070815"/>
    <lineage>
        <taxon>Bacteria</taxon>
        <taxon>Pseudomonadati</taxon>
        <taxon>Pseudomonadota</taxon>
        <taxon>Gammaproteobacteria</taxon>
        <taxon>Oceanospirillales</taxon>
        <taxon>Pleioneaceae</taxon>
        <taxon>Pleionea</taxon>
    </lineage>
</organism>
<keyword evidence="5" id="KW-0276">Fatty acid metabolism</keyword>
<keyword evidence="4 11" id="KW-0812">Transmembrane</keyword>
<evidence type="ECO:0000256" key="5">
    <source>
        <dbReference type="ARBA" id="ARBA00022832"/>
    </source>
</evidence>
<evidence type="ECO:0000313" key="12">
    <source>
        <dbReference type="EMBL" id="WMS88117.1"/>
    </source>
</evidence>
<evidence type="ECO:0000256" key="7">
    <source>
        <dbReference type="ARBA" id="ARBA00023002"/>
    </source>
</evidence>
<dbReference type="EMBL" id="CP133548">
    <property type="protein sequence ID" value="WMS88117.1"/>
    <property type="molecule type" value="Genomic_DNA"/>
</dbReference>
<evidence type="ECO:0000256" key="6">
    <source>
        <dbReference type="ARBA" id="ARBA00022989"/>
    </source>
</evidence>
<keyword evidence="7" id="KW-0560">Oxidoreductase</keyword>
<keyword evidence="3" id="KW-0444">Lipid biosynthesis</keyword>
<gene>
    <name evidence="12" type="ORF">Q9312_04190</name>
</gene>
<keyword evidence="10" id="KW-0275">Fatty acid biosynthesis</keyword>
<dbReference type="Proteomes" id="UP001239782">
    <property type="component" value="Chromosome"/>
</dbReference>
<proteinExistence type="inferred from homology"/>
<name>A0AA51X7A6_9GAMM</name>
<reference evidence="12 13" key="1">
    <citation type="submission" date="2023-08" db="EMBL/GenBank/DDBJ databases">
        <title>Pleionea litopenaei sp. nov., isolated from stomach of juvenile Litopenaeus vannamei.</title>
        <authorList>
            <person name="Rho A.M."/>
            <person name="Hwang C.Y."/>
        </authorList>
    </citation>
    <scope>NUCLEOTIDE SEQUENCE [LARGE SCALE GENOMIC DNA]</scope>
    <source>
        <strain evidence="12 13">HL-JVS1</strain>
    </source>
</reference>
<dbReference type="PANTHER" id="PTHR11351">
    <property type="entry name" value="ACYL-COA DESATURASE"/>
    <property type="match status" value="1"/>
</dbReference>
<dbReference type="GO" id="GO:0016717">
    <property type="term" value="F:oxidoreductase activity, acting on paired donors, with oxidation of a pair of donors resulting in the reduction of molecular oxygen to two molecules of water"/>
    <property type="evidence" value="ECO:0007669"/>
    <property type="project" value="InterPro"/>
</dbReference>
<evidence type="ECO:0000256" key="4">
    <source>
        <dbReference type="ARBA" id="ARBA00022692"/>
    </source>
</evidence>
<dbReference type="GO" id="GO:0006633">
    <property type="term" value="P:fatty acid biosynthetic process"/>
    <property type="evidence" value="ECO:0007669"/>
    <property type="project" value="UniProtKB-KW"/>
</dbReference>
<keyword evidence="8" id="KW-0443">Lipid metabolism</keyword>